<evidence type="ECO:0000259" key="1">
    <source>
        <dbReference type="PROSITE" id="PS50090"/>
    </source>
</evidence>
<dbReference type="PROSITE" id="PS50090">
    <property type="entry name" value="MYB_LIKE"/>
    <property type="match status" value="2"/>
</dbReference>
<dbReference type="VEuPathDB" id="TrichDB:TVAGG3_0657810"/>
<name>A2FFY9_TRIV3</name>
<dbReference type="Gene3D" id="1.10.10.60">
    <property type="entry name" value="Homeodomain-like"/>
    <property type="match status" value="2"/>
</dbReference>
<dbReference type="CDD" id="cd00167">
    <property type="entry name" value="SANT"/>
    <property type="match status" value="2"/>
</dbReference>
<feature type="domain" description="HTH myb-type" evidence="2">
    <location>
        <begin position="32"/>
        <end position="86"/>
    </location>
</feature>
<dbReference type="InterPro" id="IPR050560">
    <property type="entry name" value="MYB_TF"/>
</dbReference>
<dbReference type="SUPFAM" id="SSF46689">
    <property type="entry name" value="Homeodomain-like"/>
    <property type="match status" value="1"/>
</dbReference>
<evidence type="ECO:0000313" key="4">
    <source>
        <dbReference type="Proteomes" id="UP000001542"/>
    </source>
</evidence>
<dbReference type="InParanoid" id="A2FFY9"/>
<sequence length="145" mass="16643">MANGTNKWSFIASRFTNRNVRQVKERWEYYLSPSVNNGPWTAQEDKLLLEKYHELGSKWTAISHFFVGRTNTCCKNRFLAMKRATEKEQTSSSCVSSPCAEPLPTSEEEVYHQVDSSFVDAFNDDISSDLLSFESAFSNADFCLW</sequence>
<dbReference type="SMR" id="A2FFY9"/>
<accession>A2FFY9</accession>
<reference evidence="3" key="2">
    <citation type="journal article" date="2007" name="Science">
        <title>Draft genome sequence of the sexually transmitted pathogen Trichomonas vaginalis.</title>
        <authorList>
            <person name="Carlton J.M."/>
            <person name="Hirt R.P."/>
            <person name="Silva J.C."/>
            <person name="Delcher A.L."/>
            <person name="Schatz M."/>
            <person name="Zhao Q."/>
            <person name="Wortman J.R."/>
            <person name="Bidwell S.L."/>
            <person name="Alsmark U.C.M."/>
            <person name="Besteiro S."/>
            <person name="Sicheritz-Ponten T."/>
            <person name="Noel C.J."/>
            <person name="Dacks J.B."/>
            <person name="Foster P.G."/>
            <person name="Simillion C."/>
            <person name="Van de Peer Y."/>
            <person name="Miranda-Saavedra D."/>
            <person name="Barton G.J."/>
            <person name="Westrop G.D."/>
            <person name="Mueller S."/>
            <person name="Dessi D."/>
            <person name="Fiori P.L."/>
            <person name="Ren Q."/>
            <person name="Paulsen I."/>
            <person name="Zhang H."/>
            <person name="Bastida-Corcuera F.D."/>
            <person name="Simoes-Barbosa A."/>
            <person name="Brown M.T."/>
            <person name="Hayes R.D."/>
            <person name="Mukherjee M."/>
            <person name="Okumura C.Y."/>
            <person name="Schneider R."/>
            <person name="Smith A.J."/>
            <person name="Vanacova S."/>
            <person name="Villalvazo M."/>
            <person name="Haas B.J."/>
            <person name="Pertea M."/>
            <person name="Feldblyum T.V."/>
            <person name="Utterback T.R."/>
            <person name="Shu C.L."/>
            <person name="Osoegawa K."/>
            <person name="de Jong P.J."/>
            <person name="Hrdy I."/>
            <person name="Horvathova L."/>
            <person name="Zubacova Z."/>
            <person name="Dolezal P."/>
            <person name="Malik S.B."/>
            <person name="Logsdon J.M. Jr."/>
            <person name="Henze K."/>
            <person name="Gupta A."/>
            <person name="Wang C.C."/>
            <person name="Dunne R.L."/>
            <person name="Upcroft J.A."/>
            <person name="Upcroft P."/>
            <person name="White O."/>
            <person name="Salzberg S.L."/>
            <person name="Tang P."/>
            <person name="Chiu C.-H."/>
            <person name="Lee Y.-S."/>
            <person name="Embley T.M."/>
            <person name="Coombs G.H."/>
            <person name="Mottram J.C."/>
            <person name="Tachezy J."/>
            <person name="Fraser-Liggett C.M."/>
            <person name="Johnson P.J."/>
        </authorList>
    </citation>
    <scope>NUCLEOTIDE SEQUENCE [LARGE SCALE GENOMIC DNA]</scope>
    <source>
        <strain evidence="3">G3</strain>
    </source>
</reference>
<dbReference type="GO" id="GO:0006355">
    <property type="term" value="P:regulation of DNA-templated transcription"/>
    <property type="evidence" value="ECO:0000318"/>
    <property type="project" value="GO_Central"/>
</dbReference>
<dbReference type="Pfam" id="PF00249">
    <property type="entry name" value="Myb_DNA-binding"/>
    <property type="match status" value="1"/>
</dbReference>
<gene>
    <name evidence="3" type="ORF">TVAG_000280</name>
</gene>
<dbReference type="SMART" id="SM00717">
    <property type="entry name" value="SANT"/>
    <property type="match status" value="1"/>
</dbReference>
<feature type="domain" description="Myb-like" evidence="1">
    <location>
        <begin position="32"/>
        <end position="82"/>
    </location>
</feature>
<dbReference type="PANTHER" id="PTHR45614">
    <property type="entry name" value="MYB PROTEIN-RELATED"/>
    <property type="match status" value="1"/>
</dbReference>
<dbReference type="KEGG" id="tva:4753967"/>
<proteinExistence type="predicted"/>
<dbReference type="STRING" id="5722.A2FFY9"/>
<keyword evidence="3" id="KW-0238">DNA-binding</keyword>
<feature type="domain" description="Myb-like" evidence="1">
    <location>
        <begin position="1"/>
        <end position="31"/>
    </location>
</feature>
<dbReference type="GO" id="GO:0005634">
    <property type="term" value="C:nucleus"/>
    <property type="evidence" value="ECO:0000318"/>
    <property type="project" value="GO_Central"/>
</dbReference>
<dbReference type="InterPro" id="IPR017930">
    <property type="entry name" value="Myb_dom"/>
</dbReference>
<dbReference type="EMBL" id="DS113770">
    <property type="protein sequence ID" value="EAX96199.1"/>
    <property type="molecule type" value="Genomic_DNA"/>
</dbReference>
<dbReference type="Proteomes" id="UP000001542">
    <property type="component" value="Unassembled WGS sequence"/>
</dbReference>
<dbReference type="InterPro" id="IPR009057">
    <property type="entry name" value="Homeodomain-like_sf"/>
</dbReference>
<protein>
    <submittedName>
        <fullName evidence="3">Myb-like DNA-binding domain containing protein</fullName>
    </submittedName>
</protein>
<dbReference type="GO" id="GO:0000981">
    <property type="term" value="F:DNA-binding transcription factor activity, RNA polymerase II-specific"/>
    <property type="evidence" value="ECO:0000318"/>
    <property type="project" value="GO_Central"/>
</dbReference>
<dbReference type="VEuPathDB" id="TrichDB:TVAG_000280"/>
<reference evidence="3" key="1">
    <citation type="submission" date="2006-10" db="EMBL/GenBank/DDBJ databases">
        <authorList>
            <person name="Amadeo P."/>
            <person name="Zhao Q."/>
            <person name="Wortman J."/>
            <person name="Fraser-Liggett C."/>
            <person name="Carlton J."/>
        </authorList>
    </citation>
    <scope>NUCLEOTIDE SEQUENCE</scope>
    <source>
        <strain evidence="3">G3</strain>
    </source>
</reference>
<evidence type="ECO:0000313" key="3">
    <source>
        <dbReference type="EMBL" id="EAX96199.1"/>
    </source>
</evidence>
<keyword evidence="4" id="KW-1185">Reference proteome</keyword>
<dbReference type="PROSITE" id="PS51294">
    <property type="entry name" value="HTH_MYB"/>
    <property type="match status" value="1"/>
</dbReference>
<dbReference type="InterPro" id="IPR001005">
    <property type="entry name" value="SANT/Myb"/>
</dbReference>
<dbReference type="PANTHER" id="PTHR45614:SF69">
    <property type="entry name" value="CHROMOSOME UNDETERMINED SCAFFOLD_38, WHOLE GENOME SHOTGUN SEQUENCE"/>
    <property type="match status" value="1"/>
</dbReference>
<dbReference type="GO" id="GO:0000978">
    <property type="term" value="F:RNA polymerase II cis-regulatory region sequence-specific DNA binding"/>
    <property type="evidence" value="ECO:0000318"/>
    <property type="project" value="GO_Central"/>
</dbReference>
<organism evidence="3 4">
    <name type="scientific">Trichomonas vaginalis (strain ATCC PRA-98 / G3)</name>
    <dbReference type="NCBI Taxonomy" id="412133"/>
    <lineage>
        <taxon>Eukaryota</taxon>
        <taxon>Metamonada</taxon>
        <taxon>Parabasalia</taxon>
        <taxon>Trichomonadida</taxon>
        <taxon>Trichomonadidae</taxon>
        <taxon>Trichomonas</taxon>
    </lineage>
</organism>
<dbReference type="eggNOG" id="KOG0048">
    <property type="taxonomic scope" value="Eukaryota"/>
</dbReference>
<dbReference type="AlphaFoldDB" id="A2FFY9"/>
<evidence type="ECO:0000259" key="2">
    <source>
        <dbReference type="PROSITE" id="PS51294"/>
    </source>
</evidence>